<feature type="region of interest" description="Disordered" evidence="1">
    <location>
        <begin position="178"/>
        <end position="238"/>
    </location>
</feature>
<feature type="compositionally biased region" description="Polar residues" evidence="1">
    <location>
        <begin position="201"/>
        <end position="211"/>
    </location>
</feature>
<dbReference type="InterPro" id="IPR009057">
    <property type="entry name" value="Homeodomain-like_sf"/>
</dbReference>
<name>A0A0P7Y1P6_SCLFO</name>
<feature type="domain" description="Transposase Tc1-like" evidence="2">
    <location>
        <begin position="65"/>
        <end position="114"/>
    </location>
</feature>
<dbReference type="AlphaFoldDB" id="A0A0P7Y1P6"/>
<sequence>TEFERGVIVGARLGGASVTQAAEMANVSRGTVSKVMSAWEREGKTSSAKGNCGRKRLLSARDTHALVQLVRRNRRATAEELWEKFNAGREQRVSLKTIRRELHRAGYYWQVAEQRGMTWDRLEDKDGTETGVTTPVPVLDQTLTESQLDQSSAGVTVGQQGDVTEHKDQELLCLEPVPNTEQTYDTPRRGCPLTRLRQDPIQVQTETSQDEGCSVDRGKGRRTSKENQKKGSRAELQK</sequence>
<dbReference type="STRING" id="113540.ENSSFOP00015040451"/>
<proteinExistence type="predicted"/>
<feature type="compositionally biased region" description="Basic and acidic residues" evidence="1">
    <location>
        <begin position="214"/>
        <end position="238"/>
    </location>
</feature>
<gene>
    <name evidence="3" type="ORF">Z043_122468</name>
</gene>
<evidence type="ECO:0000256" key="1">
    <source>
        <dbReference type="SAM" id="MobiDB-lite"/>
    </source>
</evidence>
<organism evidence="3 4">
    <name type="scientific">Scleropages formosus</name>
    <name type="common">Asian bonytongue</name>
    <name type="synonym">Osteoglossum formosum</name>
    <dbReference type="NCBI Taxonomy" id="113540"/>
    <lineage>
        <taxon>Eukaryota</taxon>
        <taxon>Metazoa</taxon>
        <taxon>Chordata</taxon>
        <taxon>Craniata</taxon>
        <taxon>Vertebrata</taxon>
        <taxon>Euteleostomi</taxon>
        <taxon>Actinopterygii</taxon>
        <taxon>Neopterygii</taxon>
        <taxon>Teleostei</taxon>
        <taxon>Osteoglossocephala</taxon>
        <taxon>Osteoglossomorpha</taxon>
        <taxon>Osteoglossiformes</taxon>
        <taxon>Osteoglossidae</taxon>
        <taxon>Scleropages</taxon>
    </lineage>
</organism>
<dbReference type="InterPro" id="IPR002492">
    <property type="entry name" value="Transposase_Tc1-like"/>
</dbReference>
<dbReference type="SUPFAM" id="SSF46689">
    <property type="entry name" value="Homeodomain-like"/>
    <property type="match status" value="1"/>
</dbReference>
<evidence type="ECO:0000313" key="3">
    <source>
        <dbReference type="EMBL" id="KPP59596.1"/>
    </source>
</evidence>
<accession>A0A0P7Y1P6</accession>
<dbReference type="Proteomes" id="UP000034805">
    <property type="component" value="Unassembled WGS sequence"/>
</dbReference>
<evidence type="ECO:0000313" key="4">
    <source>
        <dbReference type="Proteomes" id="UP000034805"/>
    </source>
</evidence>
<dbReference type="EMBL" id="JARO02011898">
    <property type="protein sequence ID" value="KPP59596.1"/>
    <property type="molecule type" value="Genomic_DNA"/>
</dbReference>
<dbReference type="GO" id="GO:0003677">
    <property type="term" value="F:DNA binding"/>
    <property type="evidence" value="ECO:0007669"/>
    <property type="project" value="InterPro"/>
</dbReference>
<evidence type="ECO:0000259" key="2">
    <source>
        <dbReference type="Pfam" id="PF01498"/>
    </source>
</evidence>
<dbReference type="Pfam" id="PF01498">
    <property type="entry name" value="HTH_Tnp_Tc3_2"/>
    <property type="match status" value="1"/>
</dbReference>
<dbReference type="GO" id="GO:0006313">
    <property type="term" value="P:DNA transposition"/>
    <property type="evidence" value="ECO:0007669"/>
    <property type="project" value="InterPro"/>
</dbReference>
<dbReference type="GO" id="GO:0015074">
    <property type="term" value="P:DNA integration"/>
    <property type="evidence" value="ECO:0007669"/>
    <property type="project" value="InterPro"/>
</dbReference>
<reference evidence="3 4" key="1">
    <citation type="submission" date="2015-08" db="EMBL/GenBank/DDBJ databases">
        <title>The genome of the Asian arowana (Scleropages formosus).</title>
        <authorList>
            <person name="Tan M.H."/>
            <person name="Gan H.M."/>
            <person name="Croft L.J."/>
            <person name="Austin C.M."/>
        </authorList>
    </citation>
    <scope>NUCLEOTIDE SEQUENCE [LARGE SCALE GENOMIC DNA]</scope>
    <source>
        <strain evidence="3">Aro1</strain>
    </source>
</reference>
<feature type="non-terminal residue" evidence="3">
    <location>
        <position position="1"/>
    </location>
</feature>
<protein>
    <recommendedName>
        <fullName evidence="2">Transposase Tc1-like domain-containing protein</fullName>
    </recommendedName>
</protein>
<comment type="caution">
    <text evidence="3">The sequence shown here is derived from an EMBL/GenBank/DDBJ whole genome shotgun (WGS) entry which is preliminary data.</text>
</comment>